<dbReference type="InterPro" id="IPR001563">
    <property type="entry name" value="Peptidase_S10"/>
</dbReference>
<keyword evidence="2" id="KW-0732">Signal</keyword>
<evidence type="ECO:0000313" key="4">
    <source>
        <dbReference type="EMBL" id="KAA0157785.1"/>
    </source>
</evidence>
<dbReference type="Pfam" id="PF00450">
    <property type="entry name" value="Peptidase_S10"/>
    <property type="match status" value="1"/>
</dbReference>
<dbReference type="InterPro" id="IPR029058">
    <property type="entry name" value="AB_hydrolase_fold"/>
</dbReference>
<name>A0A5A8C7A7_CAFRO</name>
<evidence type="ECO:0000313" key="5">
    <source>
        <dbReference type="Proteomes" id="UP000324907"/>
    </source>
</evidence>
<sequence>MRVAASLLLIAVGALGAPVTSLPGYDGKLPFASDSGYIAVDSSPHTKHMFYWMVYADGVPAEQAPTVLWLTGGPGCSSLYAFMTEHGPLHNSGNGTLVQNPYSWNKAPANIVYLEAPVGVGYSWAEDGNYSTGDNETARVNLGVLLGLADRFPHIRSNDLYIAGESYAGHYVPQLANAVVQANVANPAKALPLRGWMVGNPSWSFDDGSHYFDFMQLHSIIDRADYRAALATCGGSMAPPRSAACDAALAVLRNQTIGINPYDVIGKCNGKPSLTGGCFTQQAVADAESSRLSRPESSWAEASGPRGLAQTFVPCIDVTPAVDYFGRSDVRAALHVDANAFAWDVCSQHVEYRYYAHTVAPIYADLVPSHRVLVYSGDVDSCVPFPGTQDNVDALGYPLVDGWKPWTVGGQIAGFQRSYAVGAKGSLAWASVRGASHMVPNTKPAEALAMFERFLATGVPA</sequence>
<dbReference type="Proteomes" id="UP000325113">
    <property type="component" value="Unassembled WGS sequence"/>
</dbReference>
<dbReference type="AlphaFoldDB" id="A0A5A8C7A7"/>
<dbReference type="EMBL" id="VLTM01000144">
    <property type="protein sequence ID" value="KAA0148675.1"/>
    <property type="molecule type" value="Genomic_DNA"/>
</dbReference>
<keyword evidence="2" id="KW-0121">Carboxypeptidase</keyword>
<dbReference type="EMBL" id="VLTL01000165">
    <property type="protein sequence ID" value="KAA0157785.1"/>
    <property type="molecule type" value="Genomic_DNA"/>
</dbReference>
<dbReference type="Proteomes" id="UP000324907">
    <property type="component" value="Unassembled WGS sequence"/>
</dbReference>
<dbReference type="Gene3D" id="3.40.50.1820">
    <property type="entry name" value="alpha/beta hydrolase"/>
    <property type="match status" value="1"/>
</dbReference>
<accession>A0A5A8C7A7</accession>
<dbReference type="PROSITE" id="PS00131">
    <property type="entry name" value="CARBOXYPEPT_SER_SER"/>
    <property type="match status" value="1"/>
</dbReference>
<gene>
    <name evidence="4" type="ORF">FNF28_06494</name>
    <name evidence="3" type="ORF">FNF31_07353</name>
</gene>
<dbReference type="EC" id="3.4.16.-" evidence="2"/>
<evidence type="ECO:0000313" key="3">
    <source>
        <dbReference type="EMBL" id="KAA0148675.1"/>
    </source>
</evidence>
<comment type="caution">
    <text evidence="3">The sequence shown here is derived from an EMBL/GenBank/DDBJ whole genome shotgun (WGS) entry which is preliminary data.</text>
</comment>
<dbReference type="PROSITE" id="PS00560">
    <property type="entry name" value="CARBOXYPEPT_SER_HIS"/>
    <property type="match status" value="1"/>
</dbReference>
<organism evidence="3 6">
    <name type="scientific">Cafeteria roenbergensis</name>
    <name type="common">Marine flagellate</name>
    <dbReference type="NCBI Taxonomy" id="33653"/>
    <lineage>
        <taxon>Eukaryota</taxon>
        <taxon>Sar</taxon>
        <taxon>Stramenopiles</taxon>
        <taxon>Bigyra</taxon>
        <taxon>Opalozoa</taxon>
        <taxon>Bicosoecida</taxon>
        <taxon>Cafeteriaceae</taxon>
        <taxon>Cafeteria</taxon>
    </lineage>
</organism>
<dbReference type="PANTHER" id="PTHR11802">
    <property type="entry name" value="SERINE PROTEASE FAMILY S10 SERINE CARBOXYPEPTIDASE"/>
    <property type="match status" value="1"/>
</dbReference>
<reference evidence="5 6" key="1">
    <citation type="submission" date="2019-07" db="EMBL/GenBank/DDBJ databases">
        <title>Genomes of Cafeteria roenbergensis.</title>
        <authorList>
            <person name="Fischer M.G."/>
            <person name="Hackl T."/>
            <person name="Roman M."/>
        </authorList>
    </citation>
    <scope>NUCLEOTIDE SEQUENCE [LARGE SCALE GENOMIC DNA]</scope>
    <source>
        <strain evidence="3 6">Cflag</strain>
        <strain evidence="4 5">RCC970-E3</strain>
    </source>
</reference>
<comment type="similarity">
    <text evidence="1 2">Belongs to the peptidase S10 family.</text>
</comment>
<dbReference type="GO" id="GO:0006508">
    <property type="term" value="P:proteolysis"/>
    <property type="evidence" value="ECO:0007669"/>
    <property type="project" value="UniProtKB-KW"/>
</dbReference>
<proteinExistence type="inferred from homology"/>
<dbReference type="PRINTS" id="PR00724">
    <property type="entry name" value="CRBOXYPTASEC"/>
</dbReference>
<evidence type="ECO:0000313" key="6">
    <source>
        <dbReference type="Proteomes" id="UP000325113"/>
    </source>
</evidence>
<dbReference type="SUPFAM" id="SSF53474">
    <property type="entry name" value="alpha/beta-Hydrolases"/>
    <property type="match status" value="1"/>
</dbReference>
<evidence type="ECO:0000256" key="1">
    <source>
        <dbReference type="ARBA" id="ARBA00009431"/>
    </source>
</evidence>
<evidence type="ECO:0000256" key="2">
    <source>
        <dbReference type="RuleBase" id="RU361156"/>
    </source>
</evidence>
<keyword evidence="2" id="KW-0645">Protease</keyword>
<protein>
    <recommendedName>
        <fullName evidence="2">Carboxypeptidase</fullName>
        <ecNumber evidence="2">3.4.16.-</ecNumber>
    </recommendedName>
</protein>
<keyword evidence="2" id="KW-0378">Hydrolase</keyword>
<dbReference type="InterPro" id="IPR018202">
    <property type="entry name" value="Ser_caboxypep_ser_AS"/>
</dbReference>
<feature type="chain" id="PRO_5033906905" description="Carboxypeptidase" evidence="2">
    <location>
        <begin position="17"/>
        <end position="461"/>
    </location>
</feature>
<dbReference type="PANTHER" id="PTHR11802:SF201">
    <property type="entry name" value="CARBOXYPEPTIDASE"/>
    <property type="match status" value="1"/>
</dbReference>
<feature type="signal peptide" evidence="2">
    <location>
        <begin position="1"/>
        <end position="16"/>
    </location>
</feature>
<dbReference type="InterPro" id="IPR033124">
    <property type="entry name" value="Ser_caboxypep_his_AS"/>
</dbReference>
<dbReference type="GO" id="GO:0004185">
    <property type="term" value="F:serine-type carboxypeptidase activity"/>
    <property type="evidence" value="ECO:0007669"/>
    <property type="project" value="UniProtKB-UniRule"/>
</dbReference>